<evidence type="ECO:0000313" key="2">
    <source>
        <dbReference type="EMBL" id="AGT11418.1"/>
    </source>
</evidence>
<dbReference type="RefSeq" id="WP_020953189.1">
    <property type="nucleotide sequence ID" value="NC_022044.1"/>
</dbReference>
<name>S5YIX0_PARAH</name>
<dbReference type="Proteomes" id="UP000015480">
    <property type="component" value="Plasmid pAMI6"/>
</dbReference>
<dbReference type="KEGG" id="pami:JCM7686_pAMI6p088"/>
<dbReference type="EMBL" id="CP006654">
    <property type="protein sequence ID" value="AGT11418.1"/>
    <property type="molecule type" value="Genomic_DNA"/>
</dbReference>
<evidence type="ECO:0000313" key="3">
    <source>
        <dbReference type="Proteomes" id="UP000015480"/>
    </source>
</evidence>
<gene>
    <name evidence="2" type="ORF">JCM7686_pAMI6p088</name>
</gene>
<keyword evidence="2" id="KW-0614">Plasmid</keyword>
<dbReference type="InterPro" id="IPR021068">
    <property type="entry name" value="HTH_DNA-bd"/>
</dbReference>
<dbReference type="PATRIC" id="fig|1367847.3.peg.4393"/>
<organism evidence="2 3">
    <name type="scientific">Paracoccus aminophilus JCM 7686</name>
    <dbReference type="NCBI Taxonomy" id="1367847"/>
    <lineage>
        <taxon>Bacteria</taxon>
        <taxon>Pseudomonadati</taxon>
        <taxon>Pseudomonadota</taxon>
        <taxon>Alphaproteobacteria</taxon>
        <taxon>Rhodobacterales</taxon>
        <taxon>Paracoccaceae</taxon>
        <taxon>Paracoccus</taxon>
    </lineage>
</organism>
<feature type="domain" description="HTH DNA binding" evidence="1">
    <location>
        <begin position="276"/>
        <end position="328"/>
    </location>
</feature>
<proteinExistence type="predicted"/>
<protein>
    <recommendedName>
        <fullName evidence="1">HTH DNA binding domain-containing protein</fullName>
    </recommendedName>
</protein>
<accession>S5YIX0</accession>
<evidence type="ECO:0000259" key="1">
    <source>
        <dbReference type="Pfam" id="PF11972"/>
    </source>
</evidence>
<dbReference type="Pfam" id="PF11972">
    <property type="entry name" value="HTH_13"/>
    <property type="match status" value="1"/>
</dbReference>
<reference evidence="2 3" key="1">
    <citation type="journal article" date="2014" name="BMC Genomics">
        <title>Architecture and functions of a multipartite genome of the methylotrophic bacterium Paracoccus aminophilus JCM 7686, containing primary and secondary chromids.</title>
        <authorList>
            <person name="Dziewit L."/>
            <person name="Czarnecki J."/>
            <person name="Wibberg D."/>
            <person name="Radlinska M."/>
            <person name="Mrozek P."/>
            <person name="Szymczak M."/>
            <person name="Schluter A."/>
            <person name="Puhler A."/>
            <person name="Bartosik D."/>
        </authorList>
    </citation>
    <scope>NUCLEOTIDE SEQUENCE [LARGE SCALE GENOMIC DNA]</scope>
    <source>
        <strain evidence="2">JCM 7686</strain>
        <plasmid evidence="3">Plasmid pAMI6</plasmid>
    </source>
</reference>
<dbReference type="AlphaFoldDB" id="S5YIX0"/>
<keyword evidence="3" id="KW-1185">Reference proteome</keyword>
<dbReference type="OrthoDB" id="8455637at2"/>
<sequence length="332" mass="36199">MSFPTDAPPIPAPSDRRASDLTDPEVWLRAEARLAQPLARAACALGALDAAIEEAPWLAQRLALIEVESMLWGQGVILRREDIGRELLAARSGADTEGLTQARWALRRLLPAHGSNDPARRTRDLRSFLGLHRVEIGGLSDALTQRPCGADFDESARLFQHDLTGFAKCHPLTRAAAALMLWRRAGLSPVEDVIESATFTAIVMVEDLASLGFAPLGAHGRQVWRSSAAPEARLQLWLTAVLEGATDARAELRRFRNWRAAALRSVAAMKGGTPARLVEFALQRPLISTEDAELALGISRDSAERGLTRLQAAGLLREVTGRGRFRLWTTAC</sequence>
<dbReference type="HOGENOM" id="CLU_813484_0_0_5"/>
<geneLocation type="plasmid" evidence="2 3">
    <name>pAMI6</name>
</geneLocation>